<dbReference type="PRINTS" id="PR00111">
    <property type="entry name" value="ABHYDROLASE"/>
</dbReference>
<reference evidence="2 3" key="1">
    <citation type="submission" date="2018-06" db="EMBL/GenBank/DDBJ databases">
        <title>Genomic Encyclopedia of Type Strains, Phase IV (KMG-IV): sequencing the most valuable type-strain genomes for metagenomic binning, comparative biology and taxonomic classification.</title>
        <authorList>
            <person name="Goeker M."/>
        </authorList>
    </citation>
    <scope>NUCLEOTIDE SEQUENCE [LARGE SCALE GENOMIC DNA]</scope>
    <source>
        <strain evidence="2 3">DSM 24032</strain>
    </source>
</reference>
<dbReference type="InterPro" id="IPR050266">
    <property type="entry name" value="AB_hydrolase_sf"/>
</dbReference>
<dbReference type="PRINTS" id="PR00412">
    <property type="entry name" value="EPOXHYDRLASE"/>
</dbReference>
<dbReference type="OrthoDB" id="9791366at2"/>
<evidence type="ECO:0000313" key="3">
    <source>
        <dbReference type="Proteomes" id="UP000253083"/>
    </source>
</evidence>
<dbReference type="InterPro" id="IPR029058">
    <property type="entry name" value="AB_hydrolase_fold"/>
</dbReference>
<evidence type="ECO:0000313" key="2">
    <source>
        <dbReference type="EMBL" id="RBP51752.1"/>
    </source>
</evidence>
<dbReference type="InterPro" id="IPR000073">
    <property type="entry name" value="AB_hydrolase_1"/>
</dbReference>
<dbReference type="GO" id="GO:0003824">
    <property type="term" value="F:catalytic activity"/>
    <property type="evidence" value="ECO:0007669"/>
    <property type="project" value="InterPro"/>
</dbReference>
<dbReference type="SUPFAM" id="SSF53474">
    <property type="entry name" value="alpha/beta-Hydrolases"/>
    <property type="match status" value="1"/>
</dbReference>
<dbReference type="Gene3D" id="3.40.50.1820">
    <property type="entry name" value="alpha/beta hydrolase"/>
    <property type="match status" value="1"/>
</dbReference>
<dbReference type="InterPro" id="IPR000639">
    <property type="entry name" value="Epox_hydrolase-like"/>
</dbReference>
<dbReference type="PANTHER" id="PTHR43798">
    <property type="entry name" value="MONOACYLGLYCEROL LIPASE"/>
    <property type="match status" value="1"/>
</dbReference>
<name>A0A395JLW1_9GAMM</name>
<dbReference type="Pfam" id="PF00561">
    <property type="entry name" value="Abhydrolase_1"/>
    <property type="match status" value="1"/>
</dbReference>
<protein>
    <submittedName>
        <fullName evidence="2">Pimeloyl-ACP methyl ester carboxylesterase</fullName>
    </submittedName>
</protein>
<dbReference type="PANTHER" id="PTHR43798:SF33">
    <property type="entry name" value="HYDROLASE, PUTATIVE (AFU_ORTHOLOGUE AFUA_2G14860)-RELATED"/>
    <property type="match status" value="1"/>
</dbReference>
<sequence>MNDYADVWYTSADKLSLYARDYGSSPKTNSAPVTTVLCMHGLTRNSADFAPLCSALKVALPGGFRLIAVDQRGRGRSDYDDNPENYTPAVYMHDMFALLEHLDVDSVIAIGTSMGGIIAMLMAAYRPDTVRAMVINDIAPEVPPAAIKRLQRYVGQLAPVKSWDDAIAQTKLINEFAFPNASAADWQAFAERLFVENTQGIPELAYDANIKQAFSTDYDETPPDMWGLFEQIIDIPMLLIRGELSDLLTSQLAEAMRHKKPDLNIALVPQVGHAPMLTEPEAFSAITDFLVGLANPI</sequence>
<feature type="domain" description="AB hydrolase-1" evidence="1">
    <location>
        <begin position="35"/>
        <end position="280"/>
    </location>
</feature>
<dbReference type="AlphaFoldDB" id="A0A395JLW1"/>
<dbReference type="GO" id="GO:0016020">
    <property type="term" value="C:membrane"/>
    <property type="evidence" value="ECO:0007669"/>
    <property type="project" value="TreeGrafter"/>
</dbReference>
<comment type="caution">
    <text evidence="2">The sequence shown here is derived from an EMBL/GenBank/DDBJ whole genome shotgun (WGS) entry which is preliminary data.</text>
</comment>
<proteinExistence type="predicted"/>
<gene>
    <name evidence="2" type="ORF">DFR28_1021185</name>
</gene>
<evidence type="ECO:0000259" key="1">
    <source>
        <dbReference type="Pfam" id="PF00561"/>
    </source>
</evidence>
<dbReference type="EMBL" id="QNRT01000002">
    <property type="protein sequence ID" value="RBP51752.1"/>
    <property type="molecule type" value="Genomic_DNA"/>
</dbReference>
<keyword evidence="3" id="KW-1185">Reference proteome</keyword>
<dbReference type="Proteomes" id="UP000253083">
    <property type="component" value="Unassembled WGS sequence"/>
</dbReference>
<accession>A0A395JLW1</accession>
<dbReference type="InParanoid" id="A0A395JLW1"/>
<dbReference type="RefSeq" id="WP_113954495.1">
    <property type="nucleotide sequence ID" value="NZ_QNRT01000002.1"/>
</dbReference>
<organism evidence="2 3">
    <name type="scientific">Arenicella xantha</name>
    <dbReference type="NCBI Taxonomy" id="644221"/>
    <lineage>
        <taxon>Bacteria</taxon>
        <taxon>Pseudomonadati</taxon>
        <taxon>Pseudomonadota</taxon>
        <taxon>Gammaproteobacteria</taxon>
        <taxon>Arenicellales</taxon>
        <taxon>Arenicellaceae</taxon>
        <taxon>Arenicella</taxon>
    </lineage>
</organism>